<dbReference type="Pfam" id="PF00903">
    <property type="entry name" value="Glyoxalase"/>
    <property type="match status" value="1"/>
</dbReference>
<reference evidence="3 4" key="1">
    <citation type="submission" date="2016-10" db="EMBL/GenBank/DDBJ databases">
        <authorList>
            <person name="Varghese N."/>
            <person name="Submissions S."/>
        </authorList>
    </citation>
    <scope>NUCLEOTIDE SEQUENCE [LARGE SCALE GENOMIC DNA]</scope>
    <source>
        <strain evidence="3 4">DSM 16525</strain>
    </source>
</reference>
<accession>A0A511SVG6</accession>
<organism evidence="2 5">
    <name type="scientific">Myxococcus fulvus</name>
    <dbReference type="NCBI Taxonomy" id="33"/>
    <lineage>
        <taxon>Bacteria</taxon>
        <taxon>Pseudomonadati</taxon>
        <taxon>Myxococcota</taxon>
        <taxon>Myxococcia</taxon>
        <taxon>Myxococcales</taxon>
        <taxon>Cystobacterineae</taxon>
        <taxon>Myxococcaceae</taxon>
        <taxon>Myxococcus</taxon>
    </lineage>
</organism>
<evidence type="ECO:0000313" key="3">
    <source>
        <dbReference type="EMBL" id="SET64633.1"/>
    </source>
</evidence>
<proteinExistence type="predicted"/>
<dbReference type="InterPro" id="IPR037523">
    <property type="entry name" value="VOC_core"/>
</dbReference>
<name>A0A511SVG6_MYXFU</name>
<dbReference type="EMBL" id="BJXR01000013">
    <property type="protein sequence ID" value="GEN05881.1"/>
    <property type="molecule type" value="Genomic_DNA"/>
</dbReference>
<dbReference type="InterPro" id="IPR029068">
    <property type="entry name" value="Glyas_Bleomycin-R_OHBP_Dase"/>
</dbReference>
<evidence type="ECO:0000313" key="2">
    <source>
        <dbReference type="EMBL" id="GEN05881.1"/>
    </source>
</evidence>
<dbReference type="CDD" id="cd07262">
    <property type="entry name" value="VOC_like"/>
    <property type="match status" value="1"/>
</dbReference>
<evidence type="ECO:0000259" key="1">
    <source>
        <dbReference type="PROSITE" id="PS51819"/>
    </source>
</evidence>
<dbReference type="STRING" id="1334629.MFUL124B02_36200"/>
<dbReference type="AlphaFoldDB" id="A0A511SVG6"/>
<dbReference type="PANTHER" id="PTHR35006:SF4">
    <property type="entry name" value="BLR7706 PROTEIN"/>
    <property type="match status" value="1"/>
</dbReference>
<dbReference type="InterPro" id="IPR004360">
    <property type="entry name" value="Glyas_Fos-R_dOase_dom"/>
</dbReference>
<dbReference type="PROSITE" id="PS51819">
    <property type="entry name" value="VOC"/>
    <property type="match status" value="1"/>
</dbReference>
<feature type="domain" description="VOC" evidence="1">
    <location>
        <begin position="41"/>
        <end position="162"/>
    </location>
</feature>
<dbReference type="SUPFAM" id="SSF54593">
    <property type="entry name" value="Glyoxalase/Bleomycin resistance protein/Dihydroxybiphenyl dioxygenase"/>
    <property type="match status" value="1"/>
</dbReference>
<dbReference type="Proteomes" id="UP000321514">
    <property type="component" value="Unassembled WGS sequence"/>
</dbReference>
<dbReference type="Gene3D" id="3.10.180.10">
    <property type="entry name" value="2,3-Dihydroxybiphenyl 1,2-Dioxygenase, domain 1"/>
    <property type="match status" value="1"/>
</dbReference>
<evidence type="ECO:0000313" key="4">
    <source>
        <dbReference type="Proteomes" id="UP000183760"/>
    </source>
</evidence>
<dbReference type="PANTHER" id="PTHR35006">
    <property type="entry name" value="GLYOXALASE FAMILY PROTEIN (AFU_ORTHOLOGUE AFUA_5G14830)"/>
    <property type="match status" value="1"/>
</dbReference>
<dbReference type="RefSeq" id="WP_083559790.1">
    <property type="nucleotide sequence ID" value="NZ_BJXR01000013.1"/>
</dbReference>
<dbReference type="EMBL" id="FOIB01000002">
    <property type="protein sequence ID" value="SET64633.1"/>
    <property type="molecule type" value="Genomic_DNA"/>
</dbReference>
<keyword evidence="4" id="KW-1185">Reference proteome</keyword>
<protein>
    <submittedName>
        <fullName evidence="3">Catechol 2,3-dioxygenase</fullName>
    </submittedName>
</protein>
<comment type="caution">
    <text evidence="2">The sequence shown here is derived from an EMBL/GenBank/DDBJ whole genome shotgun (WGS) entry which is preliminary data.</text>
</comment>
<dbReference type="OrthoDB" id="9800438at2"/>
<evidence type="ECO:0000313" key="5">
    <source>
        <dbReference type="Proteomes" id="UP000321514"/>
    </source>
</evidence>
<sequence>MKLSARGEEVLAAVNDSGLSVEEKAVLARALQKSVARAGLLLGHLSFGVRDLARAIAFYDAALAPLGYTRVWSSERSAGYGPEGEGDTLALFLRPEATPPGDGFHLAFNAPSREAVDAFHAACLKHGGKDQGAPGLRPHYGDTYYACFVTDPEGHKLEAVHQLG</sequence>
<dbReference type="Proteomes" id="UP000183760">
    <property type="component" value="Unassembled WGS sequence"/>
</dbReference>
<reference evidence="2 5" key="2">
    <citation type="submission" date="2019-07" db="EMBL/GenBank/DDBJ databases">
        <title>Whole genome shotgun sequence of Myxococcus fulvus NBRC 100333.</title>
        <authorList>
            <person name="Hosoyama A."/>
            <person name="Uohara A."/>
            <person name="Ohji S."/>
            <person name="Ichikawa N."/>
        </authorList>
    </citation>
    <scope>NUCLEOTIDE SEQUENCE [LARGE SCALE GENOMIC DNA]</scope>
    <source>
        <strain evidence="2 5">NBRC 100333</strain>
    </source>
</reference>
<gene>
    <name evidence="2" type="ORF">MFU01_09180</name>
    <name evidence="3" type="ORF">SAMN05443572_102999</name>
</gene>